<protein>
    <submittedName>
        <fullName evidence="1">Uncharacterized protein</fullName>
    </submittedName>
</protein>
<dbReference type="RefSeq" id="WP_093150647.1">
    <property type="nucleotide sequence ID" value="NZ_FNBW01000007.1"/>
</dbReference>
<dbReference type="EMBL" id="FNBW01000007">
    <property type="protein sequence ID" value="SDF83289.1"/>
    <property type="molecule type" value="Genomic_DNA"/>
</dbReference>
<comment type="caution">
    <text evidence="1">The sequence shown here is derived from an EMBL/GenBank/DDBJ whole genome shotgun (WGS) entry which is preliminary data.</text>
</comment>
<keyword evidence="2" id="KW-1185">Reference proteome</keyword>
<organism evidence="1 2">
    <name type="scientific">Thalassobaculum litoreum DSM 18839</name>
    <dbReference type="NCBI Taxonomy" id="1123362"/>
    <lineage>
        <taxon>Bacteria</taxon>
        <taxon>Pseudomonadati</taxon>
        <taxon>Pseudomonadota</taxon>
        <taxon>Alphaproteobacteria</taxon>
        <taxon>Rhodospirillales</taxon>
        <taxon>Thalassobaculaceae</taxon>
        <taxon>Thalassobaculum</taxon>
    </lineage>
</organism>
<proteinExistence type="predicted"/>
<name>A0A8G2BJG2_9PROT</name>
<dbReference type="Proteomes" id="UP000198615">
    <property type="component" value="Unassembled WGS sequence"/>
</dbReference>
<reference evidence="1 2" key="1">
    <citation type="submission" date="2016-10" db="EMBL/GenBank/DDBJ databases">
        <authorList>
            <person name="Varghese N."/>
            <person name="Submissions S."/>
        </authorList>
    </citation>
    <scope>NUCLEOTIDE SEQUENCE [LARGE SCALE GENOMIC DNA]</scope>
    <source>
        <strain evidence="1 2">DSM 18839</strain>
    </source>
</reference>
<dbReference type="AlphaFoldDB" id="A0A8G2BJG2"/>
<gene>
    <name evidence="1" type="ORF">SAMN05660686_02460</name>
</gene>
<accession>A0A8G2BJG2</accession>
<evidence type="ECO:0000313" key="2">
    <source>
        <dbReference type="Proteomes" id="UP000198615"/>
    </source>
</evidence>
<sequence>MAIKIISEEGRGYSTRIIDTESGQDLTKLVSVALGATISIDQIVTLRASLMAIECEVTADVVEWRTKNPATGEFEPLAAIEFRDGRRVEFNLNGSISVWEKGYAVGGSLSTDEREEDDS</sequence>
<evidence type="ECO:0000313" key="1">
    <source>
        <dbReference type="EMBL" id="SDF83289.1"/>
    </source>
</evidence>